<accession>A0A412FQ63</accession>
<dbReference type="Pfam" id="PF02388">
    <property type="entry name" value="FemAB"/>
    <property type="match status" value="1"/>
</dbReference>
<dbReference type="EMBL" id="QRUP01000021">
    <property type="protein sequence ID" value="RGR70305.1"/>
    <property type="molecule type" value="Genomic_DNA"/>
</dbReference>
<gene>
    <name evidence="8" type="ORF">DWY25_14280</name>
</gene>
<dbReference type="Gene3D" id="1.20.58.90">
    <property type="match status" value="1"/>
</dbReference>
<evidence type="ECO:0000256" key="3">
    <source>
        <dbReference type="ARBA" id="ARBA00022960"/>
    </source>
</evidence>
<evidence type="ECO:0000256" key="6">
    <source>
        <dbReference type="ARBA" id="ARBA00023316"/>
    </source>
</evidence>
<sequence length="437" mass="50500">MDAGPGNRLDQNGAALEGKNMLRLIEHEQPQLFDAYAANGKIPHYSKTHFYGELCRRKGIEVQLVSARNEADEIAATALIQWEKSGGEEYGYLCYGFNLDYTDTETLQFFATALTELTKRRGAAYLRMELNIPRIEHEKDGRIKPGGFNNEFVTAQMEACGYHHLGYTYGYSGNRMSRFTYCLNLDQPLETIRKQIKHYAAYQKKNMQRAVSVKLSDARDLSILVEAERELAHKLHFLPKKEKDFRQLMECFPDQARLYVVSANVDQALSHLKILREQLICQQEKLINAQRLAENQKQIAALDQEIAELMRDYQGLGEIKLGAKLIIQQGEHVYNVNMYTKKILPNFRAAFALHSAVIEDCWKRGAKTYDFEGVSGALNPEDPYYGIHDFKKSFGGEFIEFLGEFDYIQDPQAYQRILKRQRRHRKLRRGLARVLYR</sequence>
<organism evidence="8 9">
    <name type="scientific">Holdemania filiformis</name>
    <dbReference type="NCBI Taxonomy" id="61171"/>
    <lineage>
        <taxon>Bacteria</taxon>
        <taxon>Bacillati</taxon>
        <taxon>Bacillota</taxon>
        <taxon>Erysipelotrichia</taxon>
        <taxon>Erysipelotrichales</taxon>
        <taxon>Erysipelotrichaceae</taxon>
        <taxon>Holdemania</taxon>
    </lineage>
</organism>
<dbReference type="GO" id="GO:0009252">
    <property type="term" value="P:peptidoglycan biosynthetic process"/>
    <property type="evidence" value="ECO:0007669"/>
    <property type="project" value="UniProtKB-KW"/>
</dbReference>
<dbReference type="InterPro" id="IPR050644">
    <property type="entry name" value="PG_Glycine_Bridge_Synth"/>
</dbReference>
<dbReference type="Gene3D" id="3.40.630.30">
    <property type="match status" value="2"/>
</dbReference>
<dbReference type="InterPro" id="IPR003447">
    <property type="entry name" value="FEMABX"/>
</dbReference>
<dbReference type="PANTHER" id="PTHR36174:SF1">
    <property type="entry name" value="LIPID II:GLYCINE GLYCYLTRANSFERASE"/>
    <property type="match status" value="1"/>
</dbReference>
<evidence type="ECO:0000256" key="1">
    <source>
        <dbReference type="ARBA" id="ARBA00009943"/>
    </source>
</evidence>
<evidence type="ECO:0000256" key="4">
    <source>
        <dbReference type="ARBA" id="ARBA00022984"/>
    </source>
</evidence>
<keyword evidence="9" id="KW-1185">Reference proteome</keyword>
<dbReference type="Proteomes" id="UP000284178">
    <property type="component" value="Unassembled WGS sequence"/>
</dbReference>
<proteinExistence type="inferred from homology"/>
<keyword evidence="6" id="KW-0961">Cell wall biogenesis/degradation</keyword>
<keyword evidence="4" id="KW-0573">Peptidoglycan synthesis</keyword>
<dbReference type="InterPro" id="IPR016181">
    <property type="entry name" value="Acyl_CoA_acyltransferase"/>
</dbReference>
<dbReference type="PANTHER" id="PTHR36174">
    <property type="entry name" value="LIPID II:GLYCINE GLYCYLTRANSFERASE"/>
    <property type="match status" value="1"/>
</dbReference>
<evidence type="ECO:0000256" key="7">
    <source>
        <dbReference type="SAM" id="Coils"/>
    </source>
</evidence>
<evidence type="ECO:0000313" key="9">
    <source>
        <dbReference type="Proteomes" id="UP000284178"/>
    </source>
</evidence>
<reference evidence="8 9" key="1">
    <citation type="submission" date="2018-08" db="EMBL/GenBank/DDBJ databases">
        <title>A genome reference for cultivated species of the human gut microbiota.</title>
        <authorList>
            <person name="Zou Y."/>
            <person name="Xue W."/>
            <person name="Luo G."/>
        </authorList>
    </citation>
    <scope>NUCLEOTIDE SEQUENCE [LARGE SCALE GENOMIC DNA]</scope>
    <source>
        <strain evidence="8 9">AF24-29</strain>
    </source>
</reference>
<dbReference type="GO" id="GO:0071555">
    <property type="term" value="P:cell wall organization"/>
    <property type="evidence" value="ECO:0007669"/>
    <property type="project" value="UniProtKB-KW"/>
</dbReference>
<evidence type="ECO:0000313" key="8">
    <source>
        <dbReference type="EMBL" id="RGR70305.1"/>
    </source>
</evidence>
<name>A0A412FQ63_9FIRM</name>
<protein>
    <submittedName>
        <fullName evidence="8">Peptidoglycan bridge formation glycyltransferase FemA/FemB family protein</fullName>
    </submittedName>
</protein>
<dbReference type="GO" id="GO:0008360">
    <property type="term" value="P:regulation of cell shape"/>
    <property type="evidence" value="ECO:0007669"/>
    <property type="project" value="UniProtKB-KW"/>
</dbReference>
<dbReference type="PROSITE" id="PS51191">
    <property type="entry name" value="FEMABX"/>
    <property type="match status" value="1"/>
</dbReference>
<comment type="caution">
    <text evidence="8">The sequence shown here is derived from an EMBL/GenBank/DDBJ whole genome shotgun (WGS) entry which is preliminary data.</text>
</comment>
<keyword evidence="5" id="KW-0012">Acyltransferase</keyword>
<dbReference type="AlphaFoldDB" id="A0A412FQ63"/>
<feature type="coiled-coil region" evidence="7">
    <location>
        <begin position="272"/>
        <end position="319"/>
    </location>
</feature>
<dbReference type="GO" id="GO:0016755">
    <property type="term" value="F:aminoacyltransferase activity"/>
    <property type="evidence" value="ECO:0007669"/>
    <property type="project" value="InterPro"/>
</dbReference>
<dbReference type="SUPFAM" id="SSF55729">
    <property type="entry name" value="Acyl-CoA N-acyltransferases (Nat)"/>
    <property type="match status" value="2"/>
</dbReference>
<evidence type="ECO:0000256" key="2">
    <source>
        <dbReference type="ARBA" id="ARBA00022679"/>
    </source>
</evidence>
<comment type="similarity">
    <text evidence="1">Belongs to the FemABX family.</text>
</comment>
<keyword evidence="7" id="KW-0175">Coiled coil</keyword>
<keyword evidence="2 8" id="KW-0808">Transferase</keyword>
<keyword evidence="3" id="KW-0133">Cell shape</keyword>
<evidence type="ECO:0000256" key="5">
    <source>
        <dbReference type="ARBA" id="ARBA00023315"/>
    </source>
</evidence>